<dbReference type="EMBL" id="JAHESE010000003">
    <property type="protein sequence ID" value="MBT1707749.1"/>
    <property type="molecule type" value="Genomic_DNA"/>
</dbReference>
<dbReference type="SUPFAM" id="SSF49464">
    <property type="entry name" value="Carboxypeptidase regulatory domain-like"/>
    <property type="match status" value="1"/>
</dbReference>
<evidence type="ECO:0000256" key="4">
    <source>
        <dbReference type="ARBA" id="ARBA00022692"/>
    </source>
</evidence>
<dbReference type="InterPro" id="IPR012910">
    <property type="entry name" value="Plug_dom"/>
</dbReference>
<keyword evidence="2 7" id="KW-0813">Transport</keyword>
<feature type="signal peptide" evidence="8">
    <location>
        <begin position="1"/>
        <end position="24"/>
    </location>
</feature>
<dbReference type="Pfam" id="PF07715">
    <property type="entry name" value="Plug"/>
    <property type="match status" value="1"/>
</dbReference>
<evidence type="ECO:0000313" key="10">
    <source>
        <dbReference type="EMBL" id="MBT1707749.1"/>
    </source>
</evidence>
<accession>A0AAP2DXU5</accession>
<comment type="similarity">
    <text evidence="7">Belongs to the TonB-dependent receptor family.</text>
</comment>
<keyword evidence="6 7" id="KW-0998">Cell outer membrane</keyword>
<dbReference type="PROSITE" id="PS52016">
    <property type="entry name" value="TONB_DEPENDENT_REC_3"/>
    <property type="match status" value="1"/>
</dbReference>
<dbReference type="RefSeq" id="WP_254083339.1">
    <property type="nucleotide sequence ID" value="NZ_JAHESE010000003.1"/>
</dbReference>
<evidence type="ECO:0000259" key="9">
    <source>
        <dbReference type="Pfam" id="PF07715"/>
    </source>
</evidence>
<evidence type="ECO:0000256" key="6">
    <source>
        <dbReference type="ARBA" id="ARBA00023237"/>
    </source>
</evidence>
<evidence type="ECO:0000256" key="3">
    <source>
        <dbReference type="ARBA" id="ARBA00022452"/>
    </source>
</evidence>
<comment type="caution">
    <text evidence="10">The sequence shown here is derived from an EMBL/GenBank/DDBJ whole genome shotgun (WGS) entry which is preliminary data.</text>
</comment>
<sequence>MRKCTVAFMLVSAGLLLNISLAHGQGSLSRKNISVPEGRMSLMDIFREVQMQAGFMFVFQPTLVDQFENLAVPGGSHSVQEFLEIVLRDTPVGFEENGRNIIIFRRPVTFDIRGRVLDPETEEGLPGVTIYIKNSNKGTHSEPDGSFAITATKDDILVFSYVGRITKQVTVNEHTPKKIVLQPMTLPEVMINTGYYPVTEAERIGNISTVTYKELERSPVVNSLQSIQGRLAGVFVEQISGLHGSGYRIRIRGQNSLRDEGNEPLYIIDGVPYPSASMTYKTNAHHLPLANSLSLVPLSNIHRIDVLKDADATAIYGSRGANGVILINTKGPTKSGSGAEVNINTGFSQVGHYVDLLNTQQWLAMRHEAYTNDRDTEKMDSKNSPDVLRWDTTRNTDWQKKLIGGIAPVTNAVVNLYGGEENTKFFFSGNFYKEGGVFPKRFDYTRGSGLFNMTHQSKNNRFHANMIFNYAADDNNLPVIDITQQAFILPPTAPSLYDPTGQLNWADYTWYNPLAYLEYTYRAQTTNWSAHTMLDYELLPGLVLKANLGQTVFTRKETIILPKRYYSPAIRDFQTGEHYESNNTLRTIIAEPILEYGRNLWQGKFKILVGSTFQNMTQDAQATSGTGYTNDAFISDLGAAPTLKASEPIAWLYRYAAAFGRMNYNWREKYILNVTLRRDGSSRFGAGKKFSNFWSVGGAWIFTQEPFSDKLTFLSFGKVRATYGVTGNDQISNYGYYTGYEETLPYGGSSVTPIQPNNALYSWETTRKAEIGLALGFFRNRIQADLSYYRNRSSDQLQMSQVSTVTGFAQANLNLPIIVQNSGFEFLISTTQLDGRRFSWTTSLNFTLPYNKLVRYDNLAASADSARYIVGESLNSRKVYKGYVDPVTGLYALKDINGDNIIDRRDRYTLDRDGTRYYGGIDNTIRFHNFQLDILVQLVKQTASTYEANTGPAGPRGNTPSVDVLDRWQQPGDNTNIQRFTVSNEGANAFDKAMTSDIAYGDASYIRFKNVSLSYNLNTSFTKRLAVQGAKIYVQAQNLFTLTHYVGVDPETIFTTNLPPLRTIVGGIHLTF</sequence>
<protein>
    <submittedName>
        <fullName evidence="10">SusC/RagA family TonB-linked outer membrane protein</fullName>
    </submittedName>
</protein>
<evidence type="ECO:0000256" key="7">
    <source>
        <dbReference type="PROSITE-ProRule" id="PRU01360"/>
    </source>
</evidence>
<keyword evidence="8" id="KW-0732">Signal</keyword>
<evidence type="ECO:0000256" key="5">
    <source>
        <dbReference type="ARBA" id="ARBA00023136"/>
    </source>
</evidence>
<keyword evidence="4 7" id="KW-0812">Transmembrane</keyword>
<feature type="chain" id="PRO_5042850921" evidence="8">
    <location>
        <begin position="25"/>
        <end position="1072"/>
    </location>
</feature>
<evidence type="ECO:0000256" key="8">
    <source>
        <dbReference type="SAM" id="SignalP"/>
    </source>
</evidence>
<reference evidence="10 11" key="1">
    <citation type="submission" date="2021-05" db="EMBL/GenBank/DDBJ databases">
        <title>A Polyphasic approach of four new species of the genus Ohtaekwangia: Ohtaekwangia histidinii sp. nov., Ohtaekwangia cretensis sp. nov., Ohtaekwangia indiensis sp. nov., Ohtaekwangia reichenbachii sp. nov. from diverse environment.</title>
        <authorList>
            <person name="Octaviana S."/>
        </authorList>
    </citation>
    <scope>NUCLEOTIDE SEQUENCE [LARGE SCALE GENOMIC DNA]</scope>
    <source>
        <strain evidence="10 11">PWU5</strain>
    </source>
</reference>
<keyword evidence="11" id="KW-1185">Reference proteome</keyword>
<keyword evidence="5 7" id="KW-0472">Membrane</keyword>
<evidence type="ECO:0000256" key="2">
    <source>
        <dbReference type="ARBA" id="ARBA00022448"/>
    </source>
</evidence>
<comment type="subcellular location">
    <subcellularLocation>
        <location evidence="1 7">Cell outer membrane</location>
        <topology evidence="1 7">Multi-pass membrane protein</topology>
    </subcellularLocation>
</comment>
<dbReference type="SUPFAM" id="SSF56935">
    <property type="entry name" value="Porins"/>
    <property type="match status" value="1"/>
</dbReference>
<gene>
    <name evidence="10" type="ORF">KK062_05935</name>
</gene>
<feature type="domain" description="TonB-dependent receptor plug" evidence="9">
    <location>
        <begin position="205"/>
        <end position="324"/>
    </location>
</feature>
<proteinExistence type="inferred from homology"/>
<dbReference type="Proteomes" id="UP001319080">
    <property type="component" value="Unassembled WGS sequence"/>
</dbReference>
<dbReference type="NCBIfam" id="TIGR04057">
    <property type="entry name" value="SusC_RagA_signa"/>
    <property type="match status" value="1"/>
</dbReference>
<organism evidence="10 11">
    <name type="scientific">Dawidia cretensis</name>
    <dbReference type="NCBI Taxonomy" id="2782350"/>
    <lineage>
        <taxon>Bacteria</taxon>
        <taxon>Pseudomonadati</taxon>
        <taxon>Bacteroidota</taxon>
        <taxon>Cytophagia</taxon>
        <taxon>Cytophagales</taxon>
        <taxon>Chryseotaleaceae</taxon>
        <taxon>Dawidia</taxon>
    </lineage>
</organism>
<keyword evidence="3 7" id="KW-1134">Transmembrane beta strand</keyword>
<dbReference type="InterPro" id="IPR008969">
    <property type="entry name" value="CarboxyPept-like_regulatory"/>
</dbReference>
<dbReference type="InterPro" id="IPR023997">
    <property type="entry name" value="TonB-dep_OMP_SusC/RagA_CS"/>
</dbReference>
<dbReference type="InterPro" id="IPR039426">
    <property type="entry name" value="TonB-dep_rcpt-like"/>
</dbReference>
<dbReference type="Gene3D" id="2.60.40.1120">
    <property type="entry name" value="Carboxypeptidase-like, regulatory domain"/>
    <property type="match status" value="1"/>
</dbReference>
<dbReference type="Pfam" id="PF13715">
    <property type="entry name" value="CarbopepD_reg_2"/>
    <property type="match status" value="1"/>
</dbReference>
<dbReference type="AlphaFoldDB" id="A0AAP2DXU5"/>
<dbReference type="NCBIfam" id="TIGR04056">
    <property type="entry name" value="OMP_RagA_SusC"/>
    <property type="match status" value="1"/>
</dbReference>
<dbReference type="GO" id="GO:0009279">
    <property type="term" value="C:cell outer membrane"/>
    <property type="evidence" value="ECO:0007669"/>
    <property type="project" value="UniProtKB-SubCell"/>
</dbReference>
<evidence type="ECO:0000256" key="1">
    <source>
        <dbReference type="ARBA" id="ARBA00004571"/>
    </source>
</evidence>
<dbReference type="InterPro" id="IPR036942">
    <property type="entry name" value="Beta-barrel_TonB_sf"/>
</dbReference>
<dbReference type="InterPro" id="IPR023996">
    <property type="entry name" value="TonB-dep_OMP_SusC/RagA"/>
</dbReference>
<dbReference type="InterPro" id="IPR037066">
    <property type="entry name" value="Plug_dom_sf"/>
</dbReference>
<dbReference type="Gene3D" id="2.40.170.20">
    <property type="entry name" value="TonB-dependent receptor, beta-barrel domain"/>
    <property type="match status" value="1"/>
</dbReference>
<name>A0AAP2DXU5_9BACT</name>
<evidence type="ECO:0000313" key="11">
    <source>
        <dbReference type="Proteomes" id="UP001319080"/>
    </source>
</evidence>
<dbReference type="Gene3D" id="2.170.130.10">
    <property type="entry name" value="TonB-dependent receptor, plug domain"/>
    <property type="match status" value="1"/>
</dbReference>